<evidence type="ECO:0000256" key="4">
    <source>
        <dbReference type="ARBA" id="ARBA00023163"/>
    </source>
</evidence>
<comment type="caution">
    <text evidence="7">The sequence shown here is derived from an EMBL/GenBank/DDBJ whole genome shotgun (WGS) entry which is preliminary data.</text>
</comment>
<feature type="compositionally biased region" description="Basic and acidic residues" evidence="6">
    <location>
        <begin position="548"/>
        <end position="564"/>
    </location>
</feature>
<feature type="compositionally biased region" description="Polar residues" evidence="6">
    <location>
        <begin position="234"/>
        <end position="246"/>
    </location>
</feature>
<feature type="region of interest" description="Disordered" evidence="6">
    <location>
        <begin position="459"/>
        <end position="491"/>
    </location>
</feature>
<dbReference type="InterPro" id="IPR006939">
    <property type="entry name" value="SNF5"/>
</dbReference>
<dbReference type="Proteomes" id="UP000217199">
    <property type="component" value="Unassembled WGS sequence"/>
</dbReference>
<feature type="compositionally biased region" description="Low complexity" evidence="6">
    <location>
        <begin position="461"/>
        <end position="471"/>
    </location>
</feature>
<feature type="region of interest" description="Disordered" evidence="6">
    <location>
        <begin position="548"/>
        <end position="574"/>
    </location>
</feature>
<name>A0A286UC83_9AGAM</name>
<feature type="compositionally biased region" description="Polar residues" evidence="6">
    <location>
        <begin position="65"/>
        <end position="79"/>
    </location>
</feature>
<evidence type="ECO:0000313" key="8">
    <source>
        <dbReference type="Proteomes" id="UP000217199"/>
    </source>
</evidence>
<dbReference type="STRING" id="2282107.A0A286UC83"/>
<evidence type="ECO:0000256" key="2">
    <source>
        <dbReference type="ARBA" id="ARBA00010239"/>
    </source>
</evidence>
<dbReference type="EMBL" id="NBII01000007">
    <property type="protein sequence ID" value="PAV17167.1"/>
    <property type="molecule type" value="Genomic_DNA"/>
</dbReference>
<feature type="compositionally biased region" description="Polar residues" evidence="6">
    <location>
        <begin position="565"/>
        <end position="574"/>
    </location>
</feature>
<comment type="similarity">
    <text evidence="2">Belongs to the SNF5 family.</text>
</comment>
<dbReference type="PANTHER" id="PTHR10019">
    <property type="entry name" value="SNF5"/>
    <property type="match status" value="1"/>
</dbReference>
<evidence type="ECO:0000256" key="1">
    <source>
        <dbReference type="ARBA" id="ARBA00004123"/>
    </source>
</evidence>
<dbReference type="FunCoup" id="A0A286UC83">
    <property type="interactions" value="490"/>
</dbReference>
<feature type="compositionally biased region" description="Basic and acidic residues" evidence="6">
    <location>
        <begin position="476"/>
        <end position="491"/>
    </location>
</feature>
<keyword evidence="3" id="KW-0805">Transcription regulation</keyword>
<feature type="region of interest" description="Disordered" evidence="6">
    <location>
        <begin position="63"/>
        <end position="110"/>
    </location>
</feature>
<organism evidence="7 8">
    <name type="scientific">Pyrrhoderma noxium</name>
    <dbReference type="NCBI Taxonomy" id="2282107"/>
    <lineage>
        <taxon>Eukaryota</taxon>
        <taxon>Fungi</taxon>
        <taxon>Dikarya</taxon>
        <taxon>Basidiomycota</taxon>
        <taxon>Agaricomycotina</taxon>
        <taxon>Agaricomycetes</taxon>
        <taxon>Hymenochaetales</taxon>
        <taxon>Hymenochaetaceae</taxon>
        <taxon>Pyrrhoderma</taxon>
    </lineage>
</organism>
<evidence type="ECO:0000256" key="5">
    <source>
        <dbReference type="ARBA" id="ARBA00023242"/>
    </source>
</evidence>
<keyword evidence="8" id="KW-1185">Reference proteome</keyword>
<sequence>MAPLPPGAGSFQATMMTSIQSSSSADSQLRAAVSSLSNNAAAKPYISRSGIIFDPKQYTAPPVTDSKQWTWSASPAKSNQRPKRSARSTPAASTPVPYIPPSIQSQATSRSTIPPIQYQPPHISRAPLPTAPQAFITTYPSRLRTGSTLLMQPILASTSNAGNNVGRTGTRRGGVINYAEVDSGDDEKDVVVDAGDRERERESEDSDFIASGGLRTSLRSTRIKTGLNTYQYSYSSGSPAPQSLGQGRTELDQSYLGSVPPSRFITPKRVEPTKHDYPTQEAVDNQALKPAALVPVRVEFETDAHRIRDCFMWDLNDDLVKPELFARIFCADLDLPLNPWVETVANQIRAQLEEYEGIVTMDLGSCSTGYEDVGAEDAGAVDIEVPECRVILSIDVQIATHHLMDHIEWDLLSPLTPEAFAIQLCADIGLTGEAIPLIAHALHEEILKHKKDAIEWGVLGGETTTTTSKGDTQGGDGERERDRERDRERSIMKDKTGLGLGPGIWGRPPRDGLGRGPRALKSVWRDWNDAEEYATRFEILTAEEVERREIERERASRRLRRETSKFQNSARRRR</sequence>
<dbReference type="GO" id="GO:0006338">
    <property type="term" value="P:chromatin remodeling"/>
    <property type="evidence" value="ECO:0007669"/>
    <property type="project" value="InterPro"/>
</dbReference>
<dbReference type="GO" id="GO:0000228">
    <property type="term" value="C:nuclear chromosome"/>
    <property type="evidence" value="ECO:0007669"/>
    <property type="project" value="InterPro"/>
</dbReference>
<evidence type="ECO:0000313" key="7">
    <source>
        <dbReference type="EMBL" id="PAV17167.1"/>
    </source>
</evidence>
<feature type="region of interest" description="Disordered" evidence="6">
    <location>
        <begin position="497"/>
        <end position="516"/>
    </location>
</feature>
<proteinExistence type="inferred from homology"/>
<gene>
    <name evidence="7" type="ORF">PNOK_0723100</name>
</gene>
<dbReference type="InParanoid" id="A0A286UC83"/>
<protein>
    <submittedName>
        <fullName evidence="7">SNF5-domain-containing</fullName>
    </submittedName>
</protein>
<keyword evidence="4" id="KW-0804">Transcription</keyword>
<dbReference type="OrthoDB" id="10258327at2759"/>
<dbReference type="Pfam" id="PF04855">
    <property type="entry name" value="SNF5"/>
    <property type="match status" value="1"/>
</dbReference>
<comment type="subcellular location">
    <subcellularLocation>
        <location evidence="1">Nucleus</location>
    </subcellularLocation>
</comment>
<evidence type="ECO:0000256" key="3">
    <source>
        <dbReference type="ARBA" id="ARBA00023015"/>
    </source>
</evidence>
<accession>A0A286UC83</accession>
<reference evidence="7 8" key="1">
    <citation type="journal article" date="2017" name="Mol. Ecol.">
        <title>Comparative and population genomic landscape of Phellinus noxius: A hypervariable fungus causing root rot in trees.</title>
        <authorList>
            <person name="Chung C.L."/>
            <person name="Lee T.J."/>
            <person name="Akiba M."/>
            <person name="Lee H.H."/>
            <person name="Kuo T.H."/>
            <person name="Liu D."/>
            <person name="Ke H.M."/>
            <person name="Yokoi T."/>
            <person name="Roa M.B."/>
            <person name="Lu M.J."/>
            <person name="Chang Y.Y."/>
            <person name="Ann P.J."/>
            <person name="Tsai J.N."/>
            <person name="Chen C.Y."/>
            <person name="Tzean S.S."/>
            <person name="Ota Y."/>
            <person name="Hattori T."/>
            <person name="Sahashi N."/>
            <person name="Liou R.F."/>
            <person name="Kikuchi T."/>
            <person name="Tsai I.J."/>
        </authorList>
    </citation>
    <scope>NUCLEOTIDE SEQUENCE [LARGE SCALE GENOMIC DNA]</scope>
    <source>
        <strain evidence="7 8">FFPRI411160</strain>
    </source>
</reference>
<keyword evidence="5" id="KW-0539">Nucleus</keyword>
<dbReference type="AlphaFoldDB" id="A0A286UC83"/>
<evidence type="ECO:0000256" key="6">
    <source>
        <dbReference type="SAM" id="MobiDB-lite"/>
    </source>
</evidence>
<feature type="region of interest" description="Disordered" evidence="6">
    <location>
        <begin position="234"/>
        <end position="270"/>
    </location>
</feature>